<keyword evidence="3" id="KW-1185">Reference proteome</keyword>
<organism evidence="2 3">
    <name type="scientific">Coniosporium apollinis</name>
    <dbReference type="NCBI Taxonomy" id="61459"/>
    <lineage>
        <taxon>Eukaryota</taxon>
        <taxon>Fungi</taxon>
        <taxon>Dikarya</taxon>
        <taxon>Ascomycota</taxon>
        <taxon>Pezizomycotina</taxon>
        <taxon>Dothideomycetes</taxon>
        <taxon>Dothideomycetes incertae sedis</taxon>
        <taxon>Coniosporium</taxon>
    </lineage>
</organism>
<keyword evidence="1" id="KW-0812">Transmembrane</keyword>
<gene>
    <name evidence="2" type="ORF">H2201_009280</name>
</gene>
<protein>
    <recommendedName>
        <fullName evidence="4">Glycosyltransferase 2-like domain-containing protein</fullName>
    </recommendedName>
</protein>
<evidence type="ECO:0000313" key="3">
    <source>
        <dbReference type="Proteomes" id="UP001172684"/>
    </source>
</evidence>
<keyword evidence="1" id="KW-0472">Membrane</keyword>
<keyword evidence="1" id="KW-1133">Transmembrane helix</keyword>
<evidence type="ECO:0000256" key="1">
    <source>
        <dbReference type="SAM" id="Phobius"/>
    </source>
</evidence>
<dbReference type="Proteomes" id="UP001172684">
    <property type="component" value="Unassembled WGS sequence"/>
</dbReference>
<feature type="transmembrane region" description="Helical" evidence="1">
    <location>
        <begin position="26"/>
        <end position="44"/>
    </location>
</feature>
<feature type="transmembrane region" description="Helical" evidence="1">
    <location>
        <begin position="56"/>
        <end position="74"/>
    </location>
</feature>
<evidence type="ECO:0008006" key="4">
    <source>
        <dbReference type="Google" id="ProtNLM"/>
    </source>
</evidence>
<dbReference type="EMBL" id="JAPDRL010000556">
    <property type="protein sequence ID" value="KAJ9651290.1"/>
    <property type="molecule type" value="Genomic_DNA"/>
</dbReference>
<accession>A0ABQ9NF38</accession>
<evidence type="ECO:0000313" key="2">
    <source>
        <dbReference type="EMBL" id="KAJ9651290.1"/>
    </source>
</evidence>
<proteinExistence type="predicted"/>
<sequence>MFLSYVGAYSGLLLYQYNHIFSGPRALEPLLIAAVVGLPIGLILKRVNSQWPYNGVVALAAATWTAALTSLYTARIGLPGKTKPKPAGPAKDLRAYHGVSVDQKWSQAELEAFYEGLLAVPTEERFIVDAQDHPGSQIRAILLSCHHNSLSDLALAAYPNAPHLVREMVAAWEQGSVTVELISMRSVVKSEADIRALTCYTEGRLHLFIASDSDDTSSRSSSGSDMQLNITSNCRAIAETLLRACAESLFGLPHNHASIAESLLVCRTDENERGYQVSEGLKRAMPFEFSESKMAAFASVHRRDLLENLCLGLECETKWEDLPQNIRGILLRRVLGESTVFSTTGLVWLQTHLDAEEGCSLETRIARYDLGAYLVVQRSNYFKSQGPMLLGEKAYQQKTADVQYYQDRKRATLTPTSMLRAMGTRIKEPFSWVFHALGTWTKFIMIAPVADLEYQRELRATIKQSSFSRYPFVVKAVTWFLNGLWIFAKFNQRLGLPFFVYHRRKGLEQLSENIKGTLISLKNGRVLVQTLD</sequence>
<name>A0ABQ9NF38_9PEZI</name>
<reference evidence="2" key="1">
    <citation type="submission" date="2022-10" db="EMBL/GenBank/DDBJ databases">
        <title>Culturing micro-colonial fungi from biological soil crusts in the Mojave desert and describing Neophaeococcomyces mojavensis, and introducing the new genera and species Taxawa tesnikishii.</title>
        <authorList>
            <person name="Kurbessoian T."/>
            <person name="Stajich J.E."/>
        </authorList>
    </citation>
    <scope>NUCLEOTIDE SEQUENCE</scope>
    <source>
        <strain evidence="2">TK_1</strain>
    </source>
</reference>
<feature type="non-terminal residue" evidence="2">
    <location>
        <position position="532"/>
    </location>
</feature>
<comment type="caution">
    <text evidence="2">The sequence shown here is derived from an EMBL/GenBank/DDBJ whole genome shotgun (WGS) entry which is preliminary data.</text>
</comment>